<evidence type="ECO:0000313" key="4">
    <source>
        <dbReference type="RefSeq" id="XP_006822113.1"/>
    </source>
</evidence>
<dbReference type="GeneID" id="100372688"/>
<dbReference type="RefSeq" id="XP_006822113.1">
    <property type="nucleotide sequence ID" value="XM_006822050.1"/>
</dbReference>
<dbReference type="PRINTS" id="PR00081">
    <property type="entry name" value="GDHRDH"/>
</dbReference>
<protein>
    <submittedName>
        <fullName evidence="4">Dehydrogenase/reductase SDR family member 9-like</fullName>
    </submittedName>
</protein>
<accession>A0ABM0MQ22</accession>
<sequence>MVMQIVATVAAICILYKLFDWLSRLPTIDGITSKYVLITGCDTGFGNLLAQKLDKKGCKVIAACLTDKGARDLKAVTSHRLTTLSMDVASDKSIKAAYEKVKKILPKGTGLWGLVNNAGIMGELGMPDWFSRDEYKPCFEINALGLIQVTMTFVPLLKKAKGRIVNVSSIAGLMTFSDNIPYSISKYAVESVSDGIRSWLRPFGVSVHIIEPGFFRTNLTNWDILERKVLRRWEALDPETRNEYGEEWFQRFREGAKKALCERTNTKTYLVPEAMEHALTAVRPQLRYHVGMDAKVLWVPLSRLPASIHDFIRRLLRGKANIPKGAQP</sequence>
<dbReference type="InterPro" id="IPR020904">
    <property type="entry name" value="Sc_DH/Rdtase_CS"/>
</dbReference>
<dbReference type="InterPro" id="IPR002347">
    <property type="entry name" value="SDR_fam"/>
</dbReference>
<dbReference type="PROSITE" id="PS00061">
    <property type="entry name" value="ADH_SHORT"/>
    <property type="match status" value="1"/>
</dbReference>
<reference evidence="4" key="1">
    <citation type="submission" date="2025-08" db="UniProtKB">
        <authorList>
            <consortium name="RefSeq"/>
        </authorList>
    </citation>
    <scope>IDENTIFICATION</scope>
    <source>
        <tissue evidence="4">Testes</tissue>
    </source>
</reference>
<dbReference type="InterPro" id="IPR036291">
    <property type="entry name" value="NAD(P)-bd_dom_sf"/>
</dbReference>
<dbReference type="Gene3D" id="3.40.50.720">
    <property type="entry name" value="NAD(P)-binding Rossmann-like Domain"/>
    <property type="match status" value="1"/>
</dbReference>
<gene>
    <name evidence="4" type="primary">LOC100372688</name>
</gene>
<comment type="similarity">
    <text evidence="2">Belongs to the short-chain dehydrogenases/reductases (SDR) family.</text>
</comment>
<dbReference type="PANTHER" id="PTHR43313:SF50">
    <property type="entry name" value="GH26015P"/>
    <property type="match status" value="1"/>
</dbReference>
<dbReference type="PANTHER" id="PTHR43313">
    <property type="entry name" value="SHORT-CHAIN DEHYDROGENASE/REDUCTASE FAMILY 9C"/>
    <property type="match status" value="1"/>
</dbReference>
<proteinExistence type="inferred from homology"/>
<dbReference type="Proteomes" id="UP000694865">
    <property type="component" value="Unplaced"/>
</dbReference>
<evidence type="ECO:0000256" key="2">
    <source>
        <dbReference type="RuleBase" id="RU000363"/>
    </source>
</evidence>
<keyword evidence="3" id="KW-1185">Reference proteome</keyword>
<name>A0ABM0MQ22_SACKO</name>
<keyword evidence="1" id="KW-0560">Oxidoreductase</keyword>
<organism evidence="3 4">
    <name type="scientific">Saccoglossus kowalevskii</name>
    <name type="common">Acorn worm</name>
    <dbReference type="NCBI Taxonomy" id="10224"/>
    <lineage>
        <taxon>Eukaryota</taxon>
        <taxon>Metazoa</taxon>
        <taxon>Hemichordata</taxon>
        <taxon>Enteropneusta</taxon>
        <taxon>Harrimaniidae</taxon>
        <taxon>Saccoglossus</taxon>
    </lineage>
</organism>
<evidence type="ECO:0000313" key="3">
    <source>
        <dbReference type="Proteomes" id="UP000694865"/>
    </source>
</evidence>
<dbReference type="SUPFAM" id="SSF51735">
    <property type="entry name" value="NAD(P)-binding Rossmann-fold domains"/>
    <property type="match status" value="1"/>
</dbReference>
<dbReference type="Pfam" id="PF00106">
    <property type="entry name" value="adh_short"/>
    <property type="match status" value="1"/>
</dbReference>
<dbReference type="PRINTS" id="PR00080">
    <property type="entry name" value="SDRFAMILY"/>
</dbReference>
<evidence type="ECO:0000256" key="1">
    <source>
        <dbReference type="ARBA" id="ARBA00023002"/>
    </source>
</evidence>